<dbReference type="OrthoDB" id="58903at2759"/>
<keyword evidence="2" id="KW-0812">Transmembrane</keyword>
<proteinExistence type="predicted"/>
<feature type="region of interest" description="Disordered" evidence="1">
    <location>
        <begin position="1"/>
        <end position="35"/>
    </location>
</feature>
<evidence type="ECO:0000313" key="4">
    <source>
        <dbReference type="Proteomes" id="UP000693970"/>
    </source>
</evidence>
<feature type="transmembrane region" description="Helical" evidence="2">
    <location>
        <begin position="145"/>
        <end position="178"/>
    </location>
</feature>
<evidence type="ECO:0000256" key="1">
    <source>
        <dbReference type="SAM" id="MobiDB-lite"/>
    </source>
</evidence>
<dbReference type="Proteomes" id="UP000693970">
    <property type="component" value="Unassembled WGS sequence"/>
</dbReference>
<reference evidence="3" key="1">
    <citation type="journal article" date="2021" name="Sci. Rep.">
        <title>Diploid genomic architecture of Nitzschia inconspicua, an elite biomass production diatom.</title>
        <authorList>
            <person name="Oliver A."/>
            <person name="Podell S."/>
            <person name="Pinowska A."/>
            <person name="Traller J.C."/>
            <person name="Smith S.R."/>
            <person name="McClure R."/>
            <person name="Beliaev A."/>
            <person name="Bohutskyi P."/>
            <person name="Hill E.A."/>
            <person name="Rabines A."/>
            <person name="Zheng H."/>
            <person name="Allen L.Z."/>
            <person name="Kuo A."/>
            <person name="Grigoriev I.V."/>
            <person name="Allen A.E."/>
            <person name="Hazlebeck D."/>
            <person name="Allen E.E."/>
        </authorList>
    </citation>
    <scope>NUCLEOTIDE SEQUENCE</scope>
    <source>
        <strain evidence="3">Hildebrandi</strain>
    </source>
</reference>
<dbReference type="InterPro" id="IPR033579">
    <property type="entry name" value="TMEM128"/>
</dbReference>
<keyword evidence="2" id="KW-1133">Transmembrane helix</keyword>
<evidence type="ECO:0000313" key="3">
    <source>
        <dbReference type="EMBL" id="KAG7361308.1"/>
    </source>
</evidence>
<reference evidence="3" key="2">
    <citation type="submission" date="2021-04" db="EMBL/GenBank/DDBJ databases">
        <authorList>
            <person name="Podell S."/>
        </authorList>
    </citation>
    <scope>NUCLEOTIDE SEQUENCE</scope>
    <source>
        <strain evidence="3">Hildebrandi</strain>
    </source>
</reference>
<keyword evidence="2" id="KW-0472">Membrane</keyword>
<dbReference type="PANTHER" id="PTHR31134:SF1">
    <property type="entry name" value="TRANSMEMBRANE PROTEIN 128"/>
    <property type="match status" value="1"/>
</dbReference>
<evidence type="ECO:0000256" key="2">
    <source>
        <dbReference type="SAM" id="Phobius"/>
    </source>
</evidence>
<gene>
    <name evidence="3" type="ORF">IV203_036408</name>
</gene>
<accession>A0A9K3LGQ0</accession>
<name>A0A9K3LGQ0_9STRA</name>
<feature type="transmembrane region" description="Helical" evidence="2">
    <location>
        <begin position="78"/>
        <end position="96"/>
    </location>
</feature>
<feature type="transmembrane region" description="Helical" evidence="2">
    <location>
        <begin position="117"/>
        <end position="139"/>
    </location>
</feature>
<keyword evidence="4" id="KW-1185">Reference proteome</keyword>
<dbReference type="Pfam" id="PF20479">
    <property type="entry name" value="TMEM128"/>
    <property type="match status" value="1"/>
</dbReference>
<dbReference type="PANTHER" id="PTHR31134">
    <property type="entry name" value="TRANSMEMBRANE PROTEIN 128"/>
    <property type="match status" value="1"/>
</dbReference>
<protein>
    <submittedName>
        <fullName evidence="3">Uncharacterized protein</fullName>
    </submittedName>
</protein>
<dbReference type="AlphaFoldDB" id="A0A9K3LGQ0"/>
<comment type="caution">
    <text evidence="3">The sequence shown here is derived from an EMBL/GenBank/DDBJ whole genome shotgun (WGS) entry which is preliminary data.</text>
</comment>
<sequence>MTDVESRQSNNNNSNSKRKNRNNNNPYSDLPPLPPPRPRWHPLNILSKSAWMGGSLYLLHKFEAYSTIMKDPDISHTWFKIGLAASIALLMVKAYVELYTGKLQRRQVNYQTMPQSTHTAIALIVLSGIAFHVALWPVYGSRSMLIMLAVSTFLLNFCLLFPTSVQNIAAFAVLTFFLQQYK</sequence>
<dbReference type="EMBL" id="JAGRRH010000013">
    <property type="protein sequence ID" value="KAG7361308.1"/>
    <property type="molecule type" value="Genomic_DNA"/>
</dbReference>
<organism evidence="3 4">
    <name type="scientific">Nitzschia inconspicua</name>
    <dbReference type="NCBI Taxonomy" id="303405"/>
    <lineage>
        <taxon>Eukaryota</taxon>
        <taxon>Sar</taxon>
        <taxon>Stramenopiles</taxon>
        <taxon>Ochrophyta</taxon>
        <taxon>Bacillariophyta</taxon>
        <taxon>Bacillariophyceae</taxon>
        <taxon>Bacillariophycidae</taxon>
        <taxon>Bacillariales</taxon>
        <taxon>Bacillariaceae</taxon>
        <taxon>Nitzschia</taxon>
    </lineage>
</organism>